<evidence type="ECO:0000313" key="2">
    <source>
        <dbReference type="EMBL" id="KAF1911027.1"/>
    </source>
</evidence>
<dbReference type="AlphaFoldDB" id="A0A6A5Q9L8"/>
<feature type="compositionally biased region" description="Basic residues" evidence="1">
    <location>
        <begin position="34"/>
        <end position="47"/>
    </location>
</feature>
<keyword evidence="3" id="KW-1185">Reference proteome</keyword>
<feature type="region of interest" description="Disordered" evidence="1">
    <location>
        <begin position="1"/>
        <end position="61"/>
    </location>
</feature>
<accession>A0A6A5Q9L8</accession>
<dbReference type="EMBL" id="ML979147">
    <property type="protein sequence ID" value="KAF1911027.1"/>
    <property type="molecule type" value="Genomic_DNA"/>
</dbReference>
<organism evidence="2 3">
    <name type="scientific">Ampelomyces quisqualis</name>
    <name type="common">Powdery mildew agent</name>
    <dbReference type="NCBI Taxonomy" id="50730"/>
    <lineage>
        <taxon>Eukaryota</taxon>
        <taxon>Fungi</taxon>
        <taxon>Dikarya</taxon>
        <taxon>Ascomycota</taxon>
        <taxon>Pezizomycotina</taxon>
        <taxon>Dothideomycetes</taxon>
        <taxon>Pleosporomycetidae</taxon>
        <taxon>Pleosporales</taxon>
        <taxon>Pleosporineae</taxon>
        <taxon>Phaeosphaeriaceae</taxon>
        <taxon>Ampelomyces</taxon>
    </lineage>
</organism>
<feature type="compositionally biased region" description="Basic and acidic residues" evidence="1">
    <location>
        <begin position="48"/>
        <end position="57"/>
    </location>
</feature>
<feature type="compositionally biased region" description="Polar residues" evidence="1">
    <location>
        <begin position="16"/>
        <end position="26"/>
    </location>
</feature>
<evidence type="ECO:0000313" key="3">
    <source>
        <dbReference type="Proteomes" id="UP000800096"/>
    </source>
</evidence>
<protein>
    <submittedName>
        <fullName evidence="2">Uncharacterized protein</fullName>
    </submittedName>
</protein>
<evidence type="ECO:0000256" key="1">
    <source>
        <dbReference type="SAM" id="MobiDB-lite"/>
    </source>
</evidence>
<sequence length="92" mass="10574">MVPIFHAHPNPCSDLPRQSNSQNAHSNPHLLHGQNRRRKHHARHHVSRAQDARERNRYHSSRKFSCACSTINTTIITLFGSAVALSEYQQRV</sequence>
<name>A0A6A5Q9L8_AMPQU</name>
<dbReference type="Proteomes" id="UP000800096">
    <property type="component" value="Unassembled WGS sequence"/>
</dbReference>
<reference evidence="2" key="1">
    <citation type="journal article" date="2020" name="Stud. Mycol.">
        <title>101 Dothideomycetes genomes: a test case for predicting lifestyles and emergence of pathogens.</title>
        <authorList>
            <person name="Haridas S."/>
            <person name="Albert R."/>
            <person name="Binder M."/>
            <person name="Bloem J."/>
            <person name="Labutti K."/>
            <person name="Salamov A."/>
            <person name="Andreopoulos B."/>
            <person name="Baker S."/>
            <person name="Barry K."/>
            <person name="Bills G."/>
            <person name="Bluhm B."/>
            <person name="Cannon C."/>
            <person name="Castanera R."/>
            <person name="Culley D."/>
            <person name="Daum C."/>
            <person name="Ezra D."/>
            <person name="Gonzalez J."/>
            <person name="Henrissat B."/>
            <person name="Kuo A."/>
            <person name="Liang C."/>
            <person name="Lipzen A."/>
            <person name="Lutzoni F."/>
            <person name="Magnuson J."/>
            <person name="Mondo S."/>
            <person name="Nolan M."/>
            <person name="Ohm R."/>
            <person name="Pangilinan J."/>
            <person name="Park H.-J."/>
            <person name="Ramirez L."/>
            <person name="Alfaro M."/>
            <person name="Sun H."/>
            <person name="Tritt A."/>
            <person name="Yoshinaga Y."/>
            <person name="Zwiers L.-H."/>
            <person name="Turgeon B."/>
            <person name="Goodwin S."/>
            <person name="Spatafora J."/>
            <person name="Crous P."/>
            <person name="Grigoriev I."/>
        </authorList>
    </citation>
    <scope>NUCLEOTIDE SEQUENCE</scope>
    <source>
        <strain evidence="2">HMLAC05119</strain>
    </source>
</reference>
<gene>
    <name evidence="2" type="ORF">BDU57DRAFT_115101</name>
</gene>
<proteinExistence type="predicted"/>